<protein>
    <submittedName>
        <fullName evidence="1">Uncharacterized protein</fullName>
    </submittedName>
</protein>
<keyword evidence="2" id="KW-1185">Reference proteome</keyword>
<dbReference type="Proteomes" id="UP001303046">
    <property type="component" value="Unassembled WGS sequence"/>
</dbReference>
<proteinExistence type="predicted"/>
<organism evidence="1 2">
    <name type="scientific">Necator americanus</name>
    <name type="common">Human hookworm</name>
    <dbReference type="NCBI Taxonomy" id="51031"/>
    <lineage>
        <taxon>Eukaryota</taxon>
        <taxon>Metazoa</taxon>
        <taxon>Ecdysozoa</taxon>
        <taxon>Nematoda</taxon>
        <taxon>Chromadorea</taxon>
        <taxon>Rhabditida</taxon>
        <taxon>Rhabditina</taxon>
        <taxon>Rhabditomorpha</taxon>
        <taxon>Strongyloidea</taxon>
        <taxon>Ancylostomatidae</taxon>
        <taxon>Bunostominae</taxon>
        <taxon>Necator</taxon>
    </lineage>
</organism>
<dbReference type="EMBL" id="JAVFWL010000002">
    <property type="protein sequence ID" value="KAK6738051.1"/>
    <property type="molecule type" value="Genomic_DNA"/>
</dbReference>
<accession>A0ABR1CI01</accession>
<name>A0ABR1CI01_NECAM</name>
<evidence type="ECO:0000313" key="1">
    <source>
        <dbReference type="EMBL" id="KAK6738051.1"/>
    </source>
</evidence>
<comment type="caution">
    <text evidence="1">The sequence shown here is derived from an EMBL/GenBank/DDBJ whole genome shotgun (WGS) entry which is preliminary data.</text>
</comment>
<sequence length="117" mass="13414">MGSSVSSRQILPNPDPNGICMLLITIIRIAWTKPQSSPPLCRMSYEHSIRFLQFLYRFSQCLRGSDEGDNRRLAVNHSSKLIKATCSKCQDSKAVRHEQEKVELLSVSRQTYLFLRV</sequence>
<gene>
    <name evidence="1" type="primary">Necator_chrII.g8054</name>
    <name evidence="1" type="ORF">RB195_020260</name>
</gene>
<evidence type="ECO:0000313" key="2">
    <source>
        <dbReference type="Proteomes" id="UP001303046"/>
    </source>
</evidence>
<reference evidence="1 2" key="1">
    <citation type="submission" date="2023-08" db="EMBL/GenBank/DDBJ databases">
        <title>A Necator americanus chromosomal reference genome.</title>
        <authorList>
            <person name="Ilik V."/>
            <person name="Petrzelkova K.J."/>
            <person name="Pardy F."/>
            <person name="Fuh T."/>
            <person name="Niatou-Singa F.S."/>
            <person name="Gouil Q."/>
            <person name="Baker L."/>
            <person name="Ritchie M.E."/>
            <person name="Jex A.R."/>
            <person name="Gazzola D."/>
            <person name="Li H."/>
            <person name="Toshio Fujiwara R."/>
            <person name="Zhan B."/>
            <person name="Aroian R.V."/>
            <person name="Pafco B."/>
            <person name="Schwarz E.M."/>
        </authorList>
    </citation>
    <scope>NUCLEOTIDE SEQUENCE [LARGE SCALE GENOMIC DNA]</scope>
    <source>
        <strain evidence="1 2">Aroian</strain>
        <tissue evidence="1">Whole animal</tissue>
    </source>
</reference>